<feature type="transmembrane region" description="Helical" evidence="5">
    <location>
        <begin position="177"/>
        <end position="197"/>
    </location>
</feature>
<keyword evidence="3 5" id="KW-1133">Transmembrane helix</keyword>
<comment type="subcellular location">
    <subcellularLocation>
        <location evidence="1">Membrane</location>
        <topology evidence="1">Multi-pass membrane protein</topology>
    </subcellularLocation>
</comment>
<evidence type="ECO:0000256" key="1">
    <source>
        <dbReference type="ARBA" id="ARBA00004141"/>
    </source>
</evidence>
<organism evidence="7">
    <name type="scientific">freshwater metagenome</name>
    <dbReference type="NCBI Taxonomy" id="449393"/>
    <lineage>
        <taxon>unclassified sequences</taxon>
        <taxon>metagenomes</taxon>
        <taxon>ecological metagenomes</taxon>
    </lineage>
</organism>
<evidence type="ECO:0000256" key="4">
    <source>
        <dbReference type="ARBA" id="ARBA00023136"/>
    </source>
</evidence>
<feature type="domain" description="EamA" evidence="6">
    <location>
        <begin position="9"/>
        <end position="134"/>
    </location>
</feature>
<dbReference type="GO" id="GO:0016020">
    <property type="term" value="C:membrane"/>
    <property type="evidence" value="ECO:0007669"/>
    <property type="project" value="UniProtKB-SubCell"/>
</dbReference>
<accession>A0A6J6GTM5</accession>
<dbReference type="InterPro" id="IPR050638">
    <property type="entry name" value="AA-Vitamin_Transporters"/>
</dbReference>
<dbReference type="Gene3D" id="1.10.3730.20">
    <property type="match status" value="1"/>
</dbReference>
<reference evidence="7" key="1">
    <citation type="submission" date="2020-05" db="EMBL/GenBank/DDBJ databases">
        <authorList>
            <person name="Chiriac C."/>
            <person name="Salcher M."/>
            <person name="Ghai R."/>
            <person name="Kavagutti S V."/>
        </authorList>
    </citation>
    <scope>NUCLEOTIDE SEQUENCE</scope>
</reference>
<feature type="transmembrane region" description="Helical" evidence="5">
    <location>
        <begin position="89"/>
        <end position="111"/>
    </location>
</feature>
<evidence type="ECO:0000256" key="5">
    <source>
        <dbReference type="SAM" id="Phobius"/>
    </source>
</evidence>
<dbReference type="PANTHER" id="PTHR32322:SF2">
    <property type="entry name" value="EAMA DOMAIN-CONTAINING PROTEIN"/>
    <property type="match status" value="1"/>
</dbReference>
<feature type="transmembrane region" description="Helical" evidence="5">
    <location>
        <begin position="242"/>
        <end position="258"/>
    </location>
</feature>
<dbReference type="AlphaFoldDB" id="A0A6J6GTM5"/>
<gene>
    <name evidence="7" type="ORF">UFOPK1808_00920</name>
</gene>
<evidence type="ECO:0000259" key="6">
    <source>
        <dbReference type="Pfam" id="PF00892"/>
    </source>
</evidence>
<keyword evidence="2 5" id="KW-0812">Transmembrane</keyword>
<keyword evidence="4 5" id="KW-0472">Membrane</keyword>
<dbReference type="EMBL" id="CAEZUL010000101">
    <property type="protein sequence ID" value="CAB4603273.1"/>
    <property type="molecule type" value="Genomic_DNA"/>
</dbReference>
<feature type="transmembrane region" description="Helical" evidence="5">
    <location>
        <begin position="63"/>
        <end position="83"/>
    </location>
</feature>
<name>A0A6J6GTM5_9ZZZZ</name>
<feature type="transmembrane region" description="Helical" evidence="5">
    <location>
        <begin position="33"/>
        <end position="51"/>
    </location>
</feature>
<proteinExistence type="predicted"/>
<dbReference type="InterPro" id="IPR000620">
    <property type="entry name" value="EamA_dom"/>
</dbReference>
<dbReference type="InterPro" id="IPR037185">
    <property type="entry name" value="EmrE-like"/>
</dbReference>
<dbReference type="PANTHER" id="PTHR32322">
    <property type="entry name" value="INNER MEMBRANE TRANSPORTER"/>
    <property type="match status" value="1"/>
</dbReference>
<evidence type="ECO:0000256" key="3">
    <source>
        <dbReference type="ARBA" id="ARBA00022989"/>
    </source>
</evidence>
<sequence length="285" mass="29934">MERMAPGLFVLLWSTGFIVARYATKDAGPLSFLTVRTAIASVVLFGCARLFKEVRLQRDQIPAQLAVGIGMHAMYLGGVFVAIHHGLPSGISALIAALHPVVTTTLSRVLLDERLSKRQTLGVVLGFAGVVAVVMEHGGAGSGVSGFALFSMTVAVVGMSTGTLVQRKFAHGTPLLGGTSAQYAVTTVALGICAFSTEGWHFTVTTRSMLSLAWAVGVLSIAAILIMLWLLHRQAAAQVSSLFFLTPAFSTVEGAVLFRERLGGLALVGLAVAVVGVWLATSQRK</sequence>
<dbReference type="Pfam" id="PF00892">
    <property type="entry name" value="EamA"/>
    <property type="match status" value="2"/>
</dbReference>
<feature type="transmembrane region" description="Helical" evidence="5">
    <location>
        <begin position="264"/>
        <end position="281"/>
    </location>
</feature>
<protein>
    <submittedName>
        <fullName evidence="7">Unannotated protein</fullName>
    </submittedName>
</protein>
<feature type="transmembrane region" description="Helical" evidence="5">
    <location>
        <begin position="123"/>
        <end position="140"/>
    </location>
</feature>
<feature type="transmembrane region" description="Helical" evidence="5">
    <location>
        <begin position="146"/>
        <end position="165"/>
    </location>
</feature>
<evidence type="ECO:0000256" key="2">
    <source>
        <dbReference type="ARBA" id="ARBA00022692"/>
    </source>
</evidence>
<dbReference type="SUPFAM" id="SSF103481">
    <property type="entry name" value="Multidrug resistance efflux transporter EmrE"/>
    <property type="match status" value="2"/>
</dbReference>
<feature type="domain" description="EamA" evidence="6">
    <location>
        <begin position="148"/>
        <end position="280"/>
    </location>
</feature>
<evidence type="ECO:0000313" key="7">
    <source>
        <dbReference type="EMBL" id="CAB4603273.1"/>
    </source>
</evidence>
<feature type="transmembrane region" description="Helical" evidence="5">
    <location>
        <begin position="209"/>
        <end position="230"/>
    </location>
</feature>